<feature type="domain" description="SAM-dependent MTase RsmB/NOP-type" evidence="6">
    <location>
        <begin position="142"/>
        <end position="403"/>
    </location>
</feature>
<dbReference type="PROSITE" id="PS51686">
    <property type="entry name" value="SAM_MT_RSMB_NOP"/>
    <property type="match status" value="1"/>
</dbReference>
<dbReference type="InterPro" id="IPR049560">
    <property type="entry name" value="MeTrfase_RsmB-F_NOP2_cat"/>
</dbReference>
<dbReference type="GO" id="GO:0001510">
    <property type="term" value="P:RNA methylation"/>
    <property type="evidence" value="ECO:0007669"/>
    <property type="project" value="InterPro"/>
</dbReference>
<dbReference type="Gene3D" id="3.40.50.150">
    <property type="entry name" value="Vaccinia Virus protein VP39"/>
    <property type="match status" value="1"/>
</dbReference>
<keyword evidence="1 5" id="KW-0489">Methyltransferase</keyword>
<evidence type="ECO:0000256" key="1">
    <source>
        <dbReference type="ARBA" id="ARBA00022603"/>
    </source>
</evidence>
<keyword evidence="4 5" id="KW-0694">RNA-binding</keyword>
<dbReference type="RefSeq" id="WP_125222917.1">
    <property type="nucleotide sequence ID" value="NZ_QUSX01000002.1"/>
</dbReference>
<reference evidence="8" key="1">
    <citation type="submission" date="2018-12" db="EMBL/GenBank/DDBJ databases">
        <title>Maribacter lutimaris sp. nov., isolated from marine sediment.</title>
        <authorList>
            <person name="Kim K.K."/>
        </authorList>
    </citation>
    <scope>NUCLEOTIDE SEQUENCE [LARGE SCALE GENOMIC DNA]</scope>
    <source>
        <strain evidence="8">PoM-212</strain>
    </source>
</reference>
<keyword evidence="8" id="KW-1185">Reference proteome</keyword>
<dbReference type="GO" id="GO:0003723">
    <property type="term" value="F:RNA binding"/>
    <property type="evidence" value="ECO:0007669"/>
    <property type="project" value="UniProtKB-UniRule"/>
</dbReference>
<evidence type="ECO:0000313" key="7">
    <source>
        <dbReference type="EMBL" id="RRQ48195.1"/>
    </source>
</evidence>
<evidence type="ECO:0000313" key="8">
    <source>
        <dbReference type="Proteomes" id="UP000286990"/>
    </source>
</evidence>
<dbReference type="Pfam" id="PF22458">
    <property type="entry name" value="RsmF-B_ferredox"/>
    <property type="match status" value="1"/>
</dbReference>
<accession>A0A3R8R1K1</accession>
<feature type="active site" description="Nucleophile" evidence="5">
    <location>
        <position position="354"/>
    </location>
</feature>
<comment type="caution">
    <text evidence="7">The sequence shown here is derived from an EMBL/GenBank/DDBJ whole genome shotgun (WGS) entry which is preliminary data.</text>
</comment>
<dbReference type="InterPro" id="IPR054728">
    <property type="entry name" value="RsmB-like_ferredoxin"/>
</dbReference>
<evidence type="ECO:0000256" key="3">
    <source>
        <dbReference type="ARBA" id="ARBA00022691"/>
    </source>
</evidence>
<dbReference type="InterPro" id="IPR001678">
    <property type="entry name" value="MeTrfase_RsmB-F_NOP2_dom"/>
</dbReference>
<comment type="similarity">
    <text evidence="5">Belongs to the class I-like SAM-binding methyltransferase superfamily. RsmB/NOP family.</text>
</comment>
<dbReference type="EMBL" id="QUSX01000002">
    <property type="protein sequence ID" value="RRQ48195.1"/>
    <property type="molecule type" value="Genomic_DNA"/>
</dbReference>
<protein>
    <submittedName>
        <fullName evidence="7">Methyltransferase domain-containing protein</fullName>
    </submittedName>
</protein>
<dbReference type="Proteomes" id="UP000286990">
    <property type="component" value="Unassembled WGS sequence"/>
</dbReference>
<feature type="binding site" evidence="5">
    <location>
        <position position="301"/>
    </location>
    <ligand>
        <name>S-adenosyl-L-methionine</name>
        <dbReference type="ChEBI" id="CHEBI:59789"/>
    </ligand>
</feature>
<dbReference type="AlphaFoldDB" id="A0A3R8R1K1"/>
<keyword evidence="2 5" id="KW-0808">Transferase</keyword>
<dbReference type="PANTHER" id="PTHR22807">
    <property type="entry name" value="NOP2 YEAST -RELATED NOL1/NOP2/FMU SUN DOMAIN-CONTAINING"/>
    <property type="match status" value="1"/>
</dbReference>
<feature type="binding site" evidence="5">
    <location>
        <position position="256"/>
    </location>
    <ligand>
        <name>S-adenosyl-L-methionine</name>
        <dbReference type="ChEBI" id="CHEBI:59789"/>
    </ligand>
</feature>
<dbReference type="PRINTS" id="PR02008">
    <property type="entry name" value="RCMTFAMILY"/>
</dbReference>
<evidence type="ECO:0000256" key="4">
    <source>
        <dbReference type="ARBA" id="ARBA00022884"/>
    </source>
</evidence>
<dbReference type="OrthoDB" id="9810297at2"/>
<gene>
    <name evidence="7" type="ORF">DZC72_10750</name>
</gene>
<name>A0A3R8R1K1_9FLAO</name>
<dbReference type="CDD" id="cd02440">
    <property type="entry name" value="AdoMet_MTases"/>
    <property type="match status" value="1"/>
</dbReference>
<proteinExistence type="inferred from homology"/>
<keyword evidence="3 5" id="KW-0949">S-adenosyl-L-methionine</keyword>
<dbReference type="Pfam" id="PF01189">
    <property type="entry name" value="Methyltr_RsmB-F"/>
    <property type="match status" value="1"/>
</dbReference>
<sequence>MRLHRNLVFAVIDALNLIFNEGEYADKVVQKVLKFDKRWGSRDRGFIAETTYEMVRYKRLYAEIAEVKAPFSRPDLFRMWAVWAVLSGIKLPDWKQLEPTPERRIKGRFDELSKIRKYREAIPDWMDTLCEKALGEKLWTAEIAKLNEPADVILRTNTLKTTKEKLRKSLLDEGIVTEPIKGYPLALRLPERANVFVTQSFKDGLFEVQDASSQLVAELLDVQPGQRVVDTCAGAGGKSLHLAALMENKGQLISMDIYGSKLKELKRRARRNGAHNIEPREITSSKVYKKLYDSADRVLIDAPCTGLGVIRRNPDTKWKLQPDFLDKITKTQQEILRSYSKIVKPGGKLVYATCSILPQENVEQVKSFLASEEGSKFSMVTDKKIYASKSGFDGFYMALLQKDPTA</sequence>
<dbReference type="PANTHER" id="PTHR22807:SF53">
    <property type="entry name" value="RIBOSOMAL RNA SMALL SUBUNIT METHYLTRANSFERASE B-RELATED"/>
    <property type="match status" value="1"/>
</dbReference>
<dbReference type="SUPFAM" id="SSF53335">
    <property type="entry name" value="S-adenosyl-L-methionine-dependent methyltransferases"/>
    <property type="match status" value="1"/>
</dbReference>
<evidence type="ECO:0000259" key="6">
    <source>
        <dbReference type="PROSITE" id="PS51686"/>
    </source>
</evidence>
<dbReference type="InterPro" id="IPR023267">
    <property type="entry name" value="RCMT"/>
</dbReference>
<evidence type="ECO:0000256" key="2">
    <source>
        <dbReference type="ARBA" id="ARBA00022679"/>
    </source>
</evidence>
<comment type="caution">
    <text evidence="5">Lacks conserved residue(s) required for the propagation of feature annotation.</text>
</comment>
<dbReference type="InterPro" id="IPR029063">
    <property type="entry name" value="SAM-dependent_MTases_sf"/>
</dbReference>
<organism evidence="7 8">
    <name type="scientific">Maribacter algicola</name>
    <dbReference type="NCBI Taxonomy" id="2498892"/>
    <lineage>
        <taxon>Bacteria</taxon>
        <taxon>Pseudomonadati</taxon>
        <taxon>Bacteroidota</taxon>
        <taxon>Flavobacteriia</taxon>
        <taxon>Flavobacteriales</taxon>
        <taxon>Flavobacteriaceae</taxon>
        <taxon>Maribacter</taxon>
    </lineage>
</organism>
<dbReference type="GO" id="GO:0008173">
    <property type="term" value="F:RNA methyltransferase activity"/>
    <property type="evidence" value="ECO:0007669"/>
    <property type="project" value="InterPro"/>
</dbReference>
<evidence type="ECO:0000256" key="5">
    <source>
        <dbReference type="PROSITE-ProRule" id="PRU01023"/>
    </source>
</evidence>